<organism evidence="2 3">
    <name type="scientific">Rhamnusium bicolor</name>
    <dbReference type="NCBI Taxonomy" id="1586634"/>
    <lineage>
        <taxon>Eukaryota</taxon>
        <taxon>Metazoa</taxon>
        <taxon>Ecdysozoa</taxon>
        <taxon>Arthropoda</taxon>
        <taxon>Hexapoda</taxon>
        <taxon>Insecta</taxon>
        <taxon>Pterygota</taxon>
        <taxon>Neoptera</taxon>
        <taxon>Endopterygota</taxon>
        <taxon>Coleoptera</taxon>
        <taxon>Polyphaga</taxon>
        <taxon>Cucujiformia</taxon>
        <taxon>Chrysomeloidea</taxon>
        <taxon>Cerambycidae</taxon>
        <taxon>Lepturinae</taxon>
        <taxon>Rhagiini</taxon>
        <taxon>Rhamnusium</taxon>
    </lineage>
</organism>
<dbReference type="Proteomes" id="UP001162156">
    <property type="component" value="Unassembled WGS sequence"/>
</dbReference>
<dbReference type="EMBL" id="JANEYF010004830">
    <property type="protein sequence ID" value="KAJ8929970.1"/>
    <property type="molecule type" value="Genomic_DNA"/>
</dbReference>
<sequence length="177" mass="22253">MRGDAEFWFQIIDGKFEPFEQFESLFLQKYWGEYNQQRVRHFNGRYYESDGVSREKYTLRKYCNIRYLEPCFTEPEMVMYLSRHFEDDIHKVIITKRINTMDSLIEYLRTIDDDRRWRKSTAKCNENRRTNNDDNKYNFRQNFQQNYRQDNRNQNNRDNREQNYRRDDRNRNIEGRN</sequence>
<evidence type="ECO:0000256" key="1">
    <source>
        <dbReference type="SAM" id="MobiDB-lite"/>
    </source>
</evidence>
<reference evidence="2" key="1">
    <citation type="journal article" date="2023" name="Insect Mol. Biol.">
        <title>Genome sequencing provides insights into the evolution of gene families encoding plant cell wall-degrading enzymes in longhorned beetles.</title>
        <authorList>
            <person name="Shin N.R."/>
            <person name="Okamura Y."/>
            <person name="Kirsch R."/>
            <person name="Pauchet Y."/>
        </authorList>
    </citation>
    <scope>NUCLEOTIDE SEQUENCE</scope>
    <source>
        <strain evidence="2">RBIC_L_NR</strain>
    </source>
</reference>
<gene>
    <name evidence="2" type="ORF">NQ314_017293</name>
</gene>
<proteinExistence type="predicted"/>
<comment type="caution">
    <text evidence="2">The sequence shown here is derived from an EMBL/GenBank/DDBJ whole genome shotgun (WGS) entry which is preliminary data.</text>
</comment>
<feature type="compositionally biased region" description="Basic and acidic residues" evidence="1">
    <location>
        <begin position="149"/>
        <end position="177"/>
    </location>
</feature>
<evidence type="ECO:0000313" key="3">
    <source>
        <dbReference type="Proteomes" id="UP001162156"/>
    </source>
</evidence>
<name>A0AAV8WUN6_9CUCU</name>
<feature type="region of interest" description="Disordered" evidence="1">
    <location>
        <begin position="147"/>
        <end position="177"/>
    </location>
</feature>
<evidence type="ECO:0000313" key="2">
    <source>
        <dbReference type="EMBL" id="KAJ8929970.1"/>
    </source>
</evidence>
<dbReference type="AlphaFoldDB" id="A0AAV8WUN6"/>
<accession>A0AAV8WUN6</accession>
<keyword evidence="3" id="KW-1185">Reference proteome</keyword>
<protein>
    <submittedName>
        <fullName evidence="2">Uncharacterized protein</fullName>
    </submittedName>
</protein>